<dbReference type="PANTHER" id="PTHR19338">
    <property type="entry name" value="TRANSLOCASE OF INNER MITOCHONDRIAL MEMBRANE 13 HOMOLOG"/>
    <property type="match status" value="1"/>
</dbReference>
<proteinExistence type="inferred from homology"/>
<dbReference type="Gene3D" id="3.40.50.300">
    <property type="entry name" value="P-loop containing nucleotide triphosphate hydrolases"/>
    <property type="match status" value="1"/>
</dbReference>
<evidence type="ECO:0000259" key="6">
    <source>
        <dbReference type="Pfam" id="PF00931"/>
    </source>
</evidence>
<evidence type="ECO:0000259" key="7">
    <source>
        <dbReference type="Pfam" id="PF18052"/>
    </source>
</evidence>
<dbReference type="InterPro" id="IPR027417">
    <property type="entry name" value="P-loop_NTPase"/>
</dbReference>
<keyword evidence="9" id="KW-1185">Reference proteome</keyword>
<comment type="caution">
    <text evidence="8">The sequence shown here is derived from an EMBL/GenBank/DDBJ whole genome shotgun (WGS) entry which is preliminary data.</text>
</comment>
<feature type="domain" description="Disease resistance N-terminal" evidence="7">
    <location>
        <begin position="7"/>
        <end position="88"/>
    </location>
</feature>
<keyword evidence="5" id="KW-0611">Plant defense</keyword>
<dbReference type="CDD" id="cd14798">
    <property type="entry name" value="RX-CC_like"/>
    <property type="match status" value="1"/>
</dbReference>
<dbReference type="InterPro" id="IPR002182">
    <property type="entry name" value="NB-ARC"/>
</dbReference>
<evidence type="ECO:0000256" key="1">
    <source>
        <dbReference type="ARBA" id="ARBA00008894"/>
    </source>
</evidence>
<evidence type="ECO:0000256" key="5">
    <source>
        <dbReference type="ARBA" id="ARBA00022821"/>
    </source>
</evidence>
<evidence type="ECO:0000313" key="9">
    <source>
        <dbReference type="Proteomes" id="UP000636709"/>
    </source>
</evidence>
<dbReference type="Proteomes" id="UP000636709">
    <property type="component" value="Unassembled WGS sequence"/>
</dbReference>
<protein>
    <submittedName>
        <fullName evidence="8">Uncharacterized protein</fullName>
    </submittedName>
</protein>
<evidence type="ECO:0000256" key="4">
    <source>
        <dbReference type="ARBA" id="ARBA00022741"/>
    </source>
</evidence>
<dbReference type="GO" id="GO:0043531">
    <property type="term" value="F:ADP binding"/>
    <property type="evidence" value="ECO:0007669"/>
    <property type="project" value="InterPro"/>
</dbReference>
<dbReference type="InterPro" id="IPR041118">
    <property type="entry name" value="Rx_N"/>
</dbReference>
<reference evidence="8" key="1">
    <citation type="submission" date="2020-07" db="EMBL/GenBank/DDBJ databases">
        <title>Genome sequence and genetic diversity analysis of an under-domesticated orphan crop, white fonio (Digitaria exilis).</title>
        <authorList>
            <person name="Bennetzen J.L."/>
            <person name="Chen S."/>
            <person name="Ma X."/>
            <person name="Wang X."/>
            <person name="Yssel A.E.J."/>
            <person name="Chaluvadi S.R."/>
            <person name="Johnson M."/>
            <person name="Gangashetty P."/>
            <person name="Hamidou F."/>
            <person name="Sanogo M.D."/>
            <person name="Zwaenepoel A."/>
            <person name="Wallace J."/>
            <person name="Van De Peer Y."/>
            <person name="Van Deynze A."/>
        </authorList>
    </citation>
    <scope>NUCLEOTIDE SEQUENCE</scope>
    <source>
        <tissue evidence="8">Leaves</tissue>
    </source>
</reference>
<evidence type="ECO:0000256" key="2">
    <source>
        <dbReference type="ARBA" id="ARBA00022614"/>
    </source>
</evidence>
<evidence type="ECO:0000313" key="8">
    <source>
        <dbReference type="EMBL" id="KAF8654926.1"/>
    </source>
</evidence>
<dbReference type="EMBL" id="JACEFO010002604">
    <property type="protein sequence ID" value="KAF8654926.1"/>
    <property type="molecule type" value="Genomic_DNA"/>
</dbReference>
<keyword evidence="4" id="KW-0547">Nucleotide-binding</keyword>
<dbReference type="InterPro" id="IPR038005">
    <property type="entry name" value="RX-like_CC"/>
</dbReference>
<dbReference type="Pfam" id="PF00931">
    <property type="entry name" value="NB-ARC"/>
    <property type="match status" value="1"/>
</dbReference>
<gene>
    <name evidence="8" type="ORF">HU200_061355</name>
</gene>
<dbReference type="PANTHER" id="PTHR19338:SF67">
    <property type="entry name" value="AAA+ ATPASE DOMAIN-CONTAINING PROTEIN"/>
    <property type="match status" value="1"/>
</dbReference>
<accession>A0A835E0R3</accession>
<dbReference type="SUPFAM" id="SSF52540">
    <property type="entry name" value="P-loop containing nucleoside triphosphate hydrolases"/>
    <property type="match status" value="1"/>
</dbReference>
<feature type="domain" description="NB-ARC" evidence="6">
    <location>
        <begin position="190"/>
        <end position="278"/>
    </location>
</feature>
<name>A0A835E0R3_9POAL</name>
<organism evidence="8 9">
    <name type="scientific">Digitaria exilis</name>
    <dbReference type="NCBI Taxonomy" id="1010633"/>
    <lineage>
        <taxon>Eukaryota</taxon>
        <taxon>Viridiplantae</taxon>
        <taxon>Streptophyta</taxon>
        <taxon>Embryophyta</taxon>
        <taxon>Tracheophyta</taxon>
        <taxon>Spermatophyta</taxon>
        <taxon>Magnoliopsida</taxon>
        <taxon>Liliopsida</taxon>
        <taxon>Poales</taxon>
        <taxon>Poaceae</taxon>
        <taxon>PACMAD clade</taxon>
        <taxon>Panicoideae</taxon>
        <taxon>Panicodae</taxon>
        <taxon>Paniceae</taxon>
        <taxon>Anthephorinae</taxon>
        <taxon>Digitaria</taxon>
    </lineage>
</organism>
<comment type="similarity">
    <text evidence="1">Belongs to the disease resistance NB-LRR family.</text>
</comment>
<sequence>MDFGTGALSKLPSKLLELLKDEYKLQKGVKSEVESLSRELESIYTALSKVAQVPPDQLDPQVHRTSLTRSYDMEDIVDTFIVRVEGASTVVADPDKVKRLLKKMGKLFSLSKIKVRHDIAGAIEVIKKQLLQEIKERQARYKVDDVVARPSTIDPRLGTLYKDASQLVGIDEQRDRLIKMLSTGDNDESDSDKKTKIVSVVGFGGLGKTTLAKVVYEKLTEDIKYKAFVPLGRNPDVKKVLKDVLIGLDKEHYTMGFNFTVLDERQLIDELQEFLKNKEVRSHAQSDASNNLVLGLEIEH</sequence>
<evidence type="ECO:0000256" key="3">
    <source>
        <dbReference type="ARBA" id="ARBA00022737"/>
    </source>
</evidence>
<dbReference type="OrthoDB" id="690251at2759"/>
<dbReference type="AlphaFoldDB" id="A0A835E0R3"/>
<dbReference type="GO" id="GO:0006952">
    <property type="term" value="P:defense response"/>
    <property type="evidence" value="ECO:0007669"/>
    <property type="project" value="UniProtKB-KW"/>
</dbReference>
<dbReference type="Gene3D" id="1.20.5.4130">
    <property type="match status" value="1"/>
</dbReference>
<keyword evidence="3" id="KW-0677">Repeat</keyword>
<keyword evidence="2" id="KW-0433">Leucine-rich repeat</keyword>
<dbReference type="Pfam" id="PF18052">
    <property type="entry name" value="Rx_N"/>
    <property type="match status" value="1"/>
</dbReference>